<comment type="caution">
    <text evidence="1">The sequence shown here is derived from an EMBL/GenBank/DDBJ whole genome shotgun (WGS) entry which is preliminary data.</text>
</comment>
<organism evidence="1 2">
    <name type="scientific">Plakobranchus ocellatus</name>
    <dbReference type="NCBI Taxonomy" id="259542"/>
    <lineage>
        <taxon>Eukaryota</taxon>
        <taxon>Metazoa</taxon>
        <taxon>Spiralia</taxon>
        <taxon>Lophotrochozoa</taxon>
        <taxon>Mollusca</taxon>
        <taxon>Gastropoda</taxon>
        <taxon>Heterobranchia</taxon>
        <taxon>Euthyneura</taxon>
        <taxon>Panpulmonata</taxon>
        <taxon>Sacoglossa</taxon>
        <taxon>Placobranchoidea</taxon>
        <taxon>Plakobranchidae</taxon>
        <taxon>Plakobranchus</taxon>
    </lineage>
</organism>
<reference evidence="1 2" key="1">
    <citation type="journal article" date="2021" name="Elife">
        <title>Chloroplast acquisition without the gene transfer in kleptoplastic sea slugs, Plakobranchus ocellatus.</title>
        <authorList>
            <person name="Maeda T."/>
            <person name="Takahashi S."/>
            <person name="Yoshida T."/>
            <person name="Shimamura S."/>
            <person name="Takaki Y."/>
            <person name="Nagai Y."/>
            <person name="Toyoda A."/>
            <person name="Suzuki Y."/>
            <person name="Arimoto A."/>
            <person name="Ishii H."/>
            <person name="Satoh N."/>
            <person name="Nishiyama T."/>
            <person name="Hasebe M."/>
            <person name="Maruyama T."/>
            <person name="Minagawa J."/>
            <person name="Obokata J."/>
            <person name="Shigenobu S."/>
        </authorList>
    </citation>
    <scope>NUCLEOTIDE SEQUENCE [LARGE SCALE GENOMIC DNA]</scope>
</reference>
<evidence type="ECO:0000313" key="1">
    <source>
        <dbReference type="EMBL" id="GFO05448.1"/>
    </source>
</evidence>
<evidence type="ECO:0000313" key="2">
    <source>
        <dbReference type="Proteomes" id="UP000735302"/>
    </source>
</evidence>
<proteinExistence type="predicted"/>
<accession>A0AAV4AF96</accession>
<name>A0AAV4AF96_9GAST</name>
<dbReference type="Proteomes" id="UP000735302">
    <property type="component" value="Unassembled WGS sequence"/>
</dbReference>
<gene>
    <name evidence="1" type="ORF">PoB_003195300</name>
</gene>
<keyword evidence="2" id="KW-1185">Reference proteome</keyword>
<dbReference type="EMBL" id="BLXT01003748">
    <property type="protein sequence ID" value="GFO05448.1"/>
    <property type="molecule type" value="Genomic_DNA"/>
</dbReference>
<protein>
    <submittedName>
        <fullName evidence="1">Uncharacterized protein</fullName>
    </submittedName>
</protein>
<sequence length="156" mass="17575">MWSFRIVHVKKCADVRSMLQDSHALCGGLMIDAMRHEEGSFSPLNNKVSSDESTPSRLRLSSCRSVGAILCALLILRQRRCWMKERCHCVTTHSSTDRCRANHDASLLTQIIKPTCGLVEHSSATSVRLVGCYKLRRLQCGSTPRVDQDRKRCDLS</sequence>
<dbReference type="AlphaFoldDB" id="A0AAV4AF96"/>